<dbReference type="PANTHER" id="PTHR11071:SF561">
    <property type="entry name" value="PEPTIDYL-PROLYL CIS-TRANS ISOMERASE D-RELATED"/>
    <property type="match status" value="1"/>
</dbReference>
<dbReference type="InterPro" id="IPR002130">
    <property type="entry name" value="Cyclophilin-type_PPIase_dom"/>
</dbReference>
<dbReference type="PANTHER" id="PTHR11071">
    <property type="entry name" value="PEPTIDYL-PROLYL CIS-TRANS ISOMERASE"/>
    <property type="match status" value="1"/>
</dbReference>
<feature type="domain" description="PPIase cyclophilin-type" evidence="8">
    <location>
        <begin position="5"/>
        <end position="154"/>
    </location>
</feature>
<accession>A0AA91Q2R3</accession>
<dbReference type="InterPro" id="IPR029000">
    <property type="entry name" value="Cyclophilin-like_dom_sf"/>
</dbReference>
<dbReference type="PROSITE" id="PS50072">
    <property type="entry name" value="CSA_PPIASE_2"/>
    <property type="match status" value="1"/>
</dbReference>
<dbReference type="AlphaFoldDB" id="A0AA91Q2R3"/>
<evidence type="ECO:0000256" key="1">
    <source>
        <dbReference type="ARBA" id="ARBA00000971"/>
    </source>
</evidence>
<gene>
    <name evidence="9" type="ORF">A9F13_04g01067</name>
</gene>
<evidence type="ECO:0000256" key="7">
    <source>
        <dbReference type="PROSITE-ProRule" id="PRU00339"/>
    </source>
</evidence>
<feature type="repeat" description="TPR" evidence="7">
    <location>
        <begin position="297"/>
        <end position="330"/>
    </location>
</feature>
<dbReference type="Gene3D" id="1.25.40.10">
    <property type="entry name" value="Tetratricopeptide repeat domain"/>
    <property type="match status" value="1"/>
</dbReference>
<comment type="caution">
    <text evidence="9">The sequence shown here is derived from an EMBL/GenBank/DDBJ whole genome shotgun (WGS) entry which is preliminary data.</text>
</comment>
<evidence type="ECO:0000256" key="4">
    <source>
        <dbReference type="ARBA" id="ARBA00022803"/>
    </source>
</evidence>
<dbReference type="SUPFAM" id="SSF48452">
    <property type="entry name" value="TPR-like"/>
    <property type="match status" value="1"/>
</dbReference>
<evidence type="ECO:0000313" key="9">
    <source>
        <dbReference type="EMBL" id="OVF09628.1"/>
    </source>
</evidence>
<dbReference type="GO" id="GO:0016018">
    <property type="term" value="F:cyclosporin A binding"/>
    <property type="evidence" value="ECO:0007669"/>
    <property type="project" value="TreeGrafter"/>
</dbReference>
<dbReference type="Gene3D" id="2.40.100.10">
    <property type="entry name" value="Cyclophilin-like"/>
    <property type="match status" value="1"/>
</dbReference>
<dbReference type="KEGG" id="clus:A9F13_04g01067"/>
<dbReference type="Pfam" id="PF07719">
    <property type="entry name" value="TPR_2"/>
    <property type="match status" value="1"/>
</dbReference>
<dbReference type="PROSITE" id="PS50005">
    <property type="entry name" value="TPR"/>
    <property type="match status" value="1"/>
</dbReference>
<keyword evidence="3" id="KW-0677">Repeat</keyword>
<dbReference type="GO" id="GO:0042026">
    <property type="term" value="P:protein refolding"/>
    <property type="evidence" value="ECO:0007669"/>
    <property type="project" value="UniProtKB-ARBA"/>
</dbReference>
<dbReference type="EC" id="5.2.1.8" evidence="2"/>
<dbReference type="SMART" id="SM00028">
    <property type="entry name" value="TPR"/>
    <property type="match status" value="2"/>
</dbReference>
<dbReference type="GO" id="GO:0003755">
    <property type="term" value="F:peptidyl-prolyl cis-trans isomerase activity"/>
    <property type="evidence" value="ECO:0007669"/>
    <property type="project" value="UniProtKB-KW"/>
</dbReference>
<keyword evidence="5" id="KW-0697">Rotamase</keyword>
<proteinExistence type="predicted"/>
<dbReference type="EMBL" id="LYUB02000004">
    <property type="protein sequence ID" value="OVF09628.1"/>
    <property type="molecule type" value="Genomic_DNA"/>
</dbReference>
<keyword evidence="6 9" id="KW-0413">Isomerase</keyword>
<evidence type="ECO:0000259" key="8">
    <source>
        <dbReference type="PROSITE" id="PS50072"/>
    </source>
</evidence>
<dbReference type="CDD" id="cd00317">
    <property type="entry name" value="cyclophilin"/>
    <property type="match status" value="1"/>
</dbReference>
<dbReference type="InterPro" id="IPR019734">
    <property type="entry name" value="TPR_rpt"/>
</dbReference>
<protein>
    <recommendedName>
        <fullName evidence="2">peptidylprolyl isomerase</fullName>
        <ecNumber evidence="2">5.2.1.8</ecNumber>
    </recommendedName>
</protein>
<evidence type="ECO:0000256" key="6">
    <source>
        <dbReference type="ARBA" id="ARBA00023235"/>
    </source>
</evidence>
<dbReference type="InterPro" id="IPR020892">
    <property type="entry name" value="Cyclophilin-type_PPIase_CS"/>
</dbReference>
<dbReference type="GO" id="GO:0005737">
    <property type="term" value="C:cytoplasm"/>
    <property type="evidence" value="ECO:0007669"/>
    <property type="project" value="TreeGrafter"/>
</dbReference>
<dbReference type="InterPro" id="IPR013105">
    <property type="entry name" value="TPR_2"/>
</dbReference>
<comment type="catalytic activity">
    <reaction evidence="1">
        <text>[protein]-peptidylproline (omega=180) = [protein]-peptidylproline (omega=0)</text>
        <dbReference type="Rhea" id="RHEA:16237"/>
        <dbReference type="Rhea" id="RHEA-COMP:10747"/>
        <dbReference type="Rhea" id="RHEA-COMP:10748"/>
        <dbReference type="ChEBI" id="CHEBI:83833"/>
        <dbReference type="ChEBI" id="CHEBI:83834"/>
        <dbReference type="EC" id="5.2.1.8"/>
    </reaction>
</comment>
<name>A0AA91Q2R3_CLALS</name>
<dbReference type="Proteomes" id="UP000195602">
    <property type="component" value="Unassembled WGS sequence"/>
</dbReference>
<dbReference type="SUPFAM" id="SSF50891">
    <property type="entry name" value="Cyclophilin-like"/>
    <property type="match status" value="1"/>
</dbReference>
<organism evidence="9 10">
    <name type="scientific">Clavispora lusitaniae</name>
    <name type="common">Candida lusitaniae</name>
    <dbReference type="NCBI Taxonomy" id="36911"/>
    <lineage>
        <taxon>Eukaryota</taxon>
        <taxon>Fungi</taxon>
        <taxon>Dikarya</taxon>
        <taxon>Ascomycota</taxon>
        <taxon>Saccharomycotina</taxon>
        <taxon>Pichiomycetes</taxon>
        <taxon>Metschnikowiaceae</taxon>
        <taxon>Clavispora</taxon>
    </lineage>
</organism>
<dbReference type="GO" id="GO:0051082">
    <property type="term" value="F:unfolded protein binding"/>
    <property type="evidence" value="ECO:0007669"/>
    <property type="project" value="UniProtKB-ARBA"/>
</dbReference>
<evidence type="ECO:0000313" key="10">
    <source>
        <dbReference type="Proteomes" id="UP000195602"/>
    </source>
</evidence>
<dbReference type="PROSITE" id="PS00170">
    <property type="entry name" value="CSA_PPIASE_1"/>
    <property type="match status" value="1"/>
</dbReference>
<evidence type="ECO:0000256" key="3">
    <source>
        <dbReference type="ARBA" id="ARBA00022737"/>
    </source>
</evidence>
<sequence>MSNVYLDVSIGGTPCGRIVLSLDHEKAPLACEHFCSNLPRYTDTYFHRVIKNFVIQGGDVVFGHKDQYGDASVGTGKEDFFPDENLQAPLDKPFQLCMANSGPNTNSTQFFISTYPTPHLQGKHTVFGRVIHGKSVVRAIERVKTNAANVPAKEELPVITETGTWRDGDAVPIFNACYDTVGGDIYEEYPDDDEHIDKDSSGSVYDAACAIKNSGAALFKRGEFQNAMFKYTKALRYVMEYIPDEDQEPDFHAKYSELKKKLYLNVSLVALKLGDNVKCVDYGSYLLEMTLTPQEKAKVYYRMGCAYSAQRKYKDAISSLEKARALANDVGIEHELKKAKELQDAQIQKEKAKYAKFFG</sequence>
<dbReference type="InterPro" id="IPR011990">
    <property type="entry name" value="TPR-like_helical_dom_sf"/>
</dbReference>
<keyword evidence="4 7" id="KW-0802">TPR repeat</keyword>
<dbReference type="FunFam" id="1.25.40.10:FF:000029">
    <property type="entry name" value="peptidyl-prolyl cis-trans isomerase D"/>
    <property type="match status" value="1"/>
</dbReference>
<dbReference type="Pfam" id="PF00160">
    <property type="entry name" value="Pro_isomerase"/>
    <property type="match status" value="1"/>
</dbReference>
<reference evidence="9 10" key="1">
    <citation type="submission" date="2017-04" db="EMBL/GenBank/DDBJ databases">
        <title>Draft genome of the yeast Clavispora lusitaniae type strain CBS 6936.</title>
        <authorList>
            <person name="Durrens P."/>
            <person name="Klopp C."/>
            <person name="Biteau N."/>
            <person name="Fitton-Ouhabi V."/>
            <person name="Dementhon K."/>
            <person name="Accoceberry I."/>
            <person name="Sherman D.J."/>
            <person name="Noel T."/>
        </authorList>
    </citation>
    <scope>NUCLEOTIDE SEQUENCE [LARGE SCALE GENOMIC DNA]</scope>
    <source>
        <strain evidence="9 10">CBS 6936</strain>
    </source>
</reference>
<evidence type="ECO:0000256" key="5">
    <source>
        <dbReference type="ARBA" id="ARBA00023110"/>
    </source>
</evidence>
<evidence type="ECO:0000256" key="2">
    <source>
        <dbReference type="ARBA" id="ARBA00013194"/>
    </source>
</evidence>
<dbReference type="PRINTS" id="PR00153">
    <property type="entry name" value="CSAPPISMRASE"/>
</dbReference>